<comment type="caution">
    <text evidence="1">The sequence shown here is derived from an EMBL/GenBank/DDBJ whole genome shotgun (WGS) entry which is preliminary data.</text>
</comment>
<dbReference type="EMBL" id="CADEAL010002990">
    <property type="protein sequence ID" value="CAB1443024.1"/>
    <property type="molecule type" value="Genomic_DNA"/>
</dbReference>
<dbReference type="AlphaFoldDB" id="A0A9N7V4U2"/>
<protein>
    <submittedName>
        <fullName evidence="1">Uncharacterized protein</fullName>
    </submittedName>
</protein>
<gene>
    <name evidence="1" type="ORF">PLEPLA_LOCUS30739</name>
</gene>
<reference evidence="1" key="1">
    <citation type="submission" date="2020-03" db="EMBL/GenBank/DDBJ databases">
        <authorList>
            <person name="Weist P."/>
        </authorList>
    </citation>
    <scope>NUCLEOTIDE SEQUENCE</scope>
</reference>
<organism evidence="1 2">
    <name type="scientific">Pleuronectes platessa</name>
    <name type="common">European plaice</name>
    <dbReference type="NCBI Taxonomy" id="8262"/>
    <lineage>
        <taxon>Eukaryota</taxon>
        <taxon>Metazoa</taxon>
        <taxon>Chordata</taxon>
        <taxon>Craniata</taxon>
        <taxon>Vertebrata</taxon>
        <taxon>Euteleostomi</taxon>
        <taxon>Actinopterygii</taxon>
        <taxon>Neopterygii</taxon>
        <taxon>Teleostei</taxon>
        <taxon>Neoteleostei</taxon>
        <taxon>Acanthomorphata</taxon>
        <taxon>Carangaria</taxon>
        <taxon>Pleuronectiformes</taxon>
        <taxon>Pleuronectoidei</taxon>
        <taxon>Pleuronectidae</taxon>
        <taxon>Pleuronectes</taxon>
    </lineage>
</organism>
<evidence type="ECO:0000313" key="2">
    <source>
        <dbReference type="Proteomes" id="UP001153269"/>
    </source>
</evidence>
<name>A0A9N7V4U2_PLEPL</name>
<accession>A0A9N7V4U2</accession>
<proteinExistence type="predicted"/>
<sequence>MSRLHQTGPSDKDEREQLHQVYQTGQLELSYKTLEAQGGATFGKGVGPEKHRGCGLRWLKGSTANGQAGGTVFVVPDVCVDVVRP</sequence>
<evidence type="ECO:0000313" key="1">
    <source>
        <dbReference type="EMBL" id="CAB1443024.1"/>
    </source>
</evidence>
<keyword evidence="2" id="KW-1185">Reference proteome</keyword>
<dbReference type="Proteomes" id="UP001153269">
    <property type="component" value="Unassembled WGS sequence"/>
</dbReference>